<sequence length="272" mass="31163">MQRIKCIISYDGTGFSGYQVQPGKRTVQGELEKVLEKLEKGRNIRVSASGRTDAGVHARGQVIHFDTTLEMEPSRWQIALHSLLPNDIAVCAVELTRPDFHARFDAIGKEYRYFLLLSKHRDPFQRNYAYQFPYELDYEAMRTAGKLLLGTHDFTSFCSAKTEVKDRVRTLQEMDLFEENGLLVFRFTGDGFLYNMVRILVGTLLEVGTGRRDANSMPQLLEARDRTLAGKTAPGHGLFLWNVFYRFSERESPLRCDSTPFRGGMRVRSDTE</sequence>
<evidence type="ECO:0000256" key="2">
    <source>
        <dbReference type="ARBA" id="ARBA00022694"/>
    </source>
</evidence>
<dbReference type="PANTHER" id="PTHR11142:SF0">
    <property type="entry name" value="TRNA PSEUDOURIDINE SYNTHASE-LIKE 1"/>
    <property type="match status" value="1"/>
</dbReference>
<evidence type="ECO:0000313" key="7">
    <source>
        <dbReference type="EMBL" id="MDQ0415526.1"/>
    </source>
</evidence>
<dbReference type="SUPFAM" id="SSF55120">
    <property type="entry name" value="Pseudouridine synthase"/>
    <property type="match status" value="1"/>
</dbReference>
<feature type="domain" description="Pseudouridine synthase I TruA alpha/beta" evidence="6">
    <location>
        <begin position="146"/>
        <end position="245"/>
    </location>
</feature>
<evidence type="ECO:0000256" key="4">
    <source>
        <dbReference type="HAMAP-Rule" id="MF_00171"/>
    </source>
</evidence>
<dbReference type="HAMAP" id="MF_00171">
    <property type="entry name" value="TruA"/>
    <property type="match status" value="1"/>
</dbReference>
<dbReference type="GO" id="GO:0160147">
    <property type="term" value="F:tRNA pseudouridine(38-40) synthase activity"/>
    <property type="evidence" value="ECO:0007669"/>
    <property type="project" value="UniProtKB-EC"/>
</dbReference>
<name>A0ABU0G150_9BACI</name>
<dbReference type="NCBIfam" id="TIGR00071">
    <property type="entry name" value="hisT_truA"/>
    <property type="match status" value="1"/>
</dbReference>
<dbReference type="InterPro" id="IPR001406">
    <property type="entry name" value="PsdUridine_synth_TruA"/>
</dbReference>
<evidence type="ECO:0000256" key="1">
    <source>
        <dbReference type="ARBA" id="ARBA00009375"/>
    </source>
</evidence>
<dbReference type="InterPro" id="IPR020103">
    <property type="entry name" value="PsdUridine_synth_cat_dom_sf"/>
</dbReference>
<comment type="caution">
    <text evidence="7">The sequence shown here is derived from an EMBL/GenBank/DDBJ whole genome shotgun (WGS) entry which is preliminary data.</text>
</comment>
<evidence type="ECO:0000313" key="8">
    <source>
        <dbReference type="Proteomes" id="UP001242313"/>
    </source>
</evidence>
<reference evidence="7 8" key="1">
    <citation type="submission" date="2023-07" db="EMBL/GenBank/DDBJ databases">
        <title>Genomic Encyclopedia of Type Strains, Phase IV (KMG-IV): sequencing the most valuable type-strain genomes for metagenomic binning, comparative biology and taxonomic classification.</title>
        <authorList>
            <person name="Goeker M."/>
        </authorList>
    </citation>
    <scope>NUCLEOTIDE SEQUENCE [LARGE SCALE GENOMIC DNA]</scope>
    <source>
        <strain evidence="7 8">DSM 19598</strain>
    </source>
</reference>
<organism evidence="7 8">
    <name type="scientific">Mesobacillus stamsii</name>
    <dbReference type="NCBI Taxonomy" id="225347"/>
    <lineage>
        <taxon>Bacteria</taxon>
        <taxon>Bacillati</taxon>
        <taxon>Bacillota</taxon>
        <taxon>Bacilli</taxon>
        <taxon>Bacillales</taxon>
        <taxon>Bacillaceae</taxon>
        <taxon>Mesobacillus</taxon>
    </lineage>
</organism>
<dbReference type="RefSeq" id="WP_307192556.1">
    <property type="nucleotide sequence ID" value="NZ_JAUSUN010000037.1"/>
</dbReference>
<dbReference type="InterPro" id="IPR020097">
    <property type="entry name" value="PsdUridine_synth_TruA_a/b_dom"/>
</dbReference>
<protein>
    <recommendedName>
        <fullName evidence="4">tRNA pseudouridine synthase A</fullName>
        <ecNumber evidence="4">5.4.99.12</ecNumber>
    </recommendedName>
    <alternativeName>
        <fullName evidence="4">tRNA pseudouridine(38-40) synthase</fullName>
    </alternativeName>
    <alternativeName>
        <fullName evidence="4">tRNA pseudouridylate synthase I</fullName>
    </alternativeName>
    <alternativeName>
        <fullName evidence="4">tRNA-uridine isomerase I</fullName>
    </alternativeName>
</protein>
<gene>
    <name evidence="4" type="primary">truA</name>
    <name evidence="7" type="ORF">J2S25_003753</name>
</gene>
<comment type="similarity">
    <text evidence="1 4 5">Belongs to the tRNA pseudouridine synthase TruA family.</text>
</comment>
<evidence type="ECO:0000259" key="6">
    <source>
        <dbReference type="Pfam" id="PF01416"/>
    </source>
</evidence>
<comment type="function">
    <text evidence="4">Formation of pseudouridine at positions 38, 39 and 40 in the anticodon stem and loop of transfer RNAs.</text>
</comment>
<feature type="binding site" evidence="4">
    <location>
        <position position="111"/>
    </location>
    <ligand>
        <name>substrate</name>
    </ligand>
</feature>
<comment type="caution">
    <text evidence="4">Lacks conserved residue(s) required for the propagation of feature annotation.</text>
</comment>
<proteinExistence type="inferred from homology"/>
<dbReference type="Gene3D" id="3.30.70.580">
    <property type="entry name" value="Pseudouridine synthase I, catalytic domain, N-terminal subdomain"/>
    <property type="match status" value="1"/>
</dbReference>
<evidence type="ECO:0000256" key="3">
    <source>
        <dbReference type="ARBA" id="ARBA00023235"/>
    </source>
</evidence>
<feature type="active site" description="Nucleophile" evidence="4">
    <location>
        <position position="53"/>
    </location>
</feature>
<keyword evidence="3 4" id="KW-0413">Isomerase</keyword>
<dbReference type="Proteomes" id="UP001242313">
    <property type="component" value="Unassembled WGS sequence"/>
</dbReference>
<dbReference type="CDD" id="cd02570">
    <property type="entry name" value="PseudoU_synth_EcTruA"/>
    <property type="match status" value="1"/>
</dbReference>
<dbReference type="Pfam" id="PF01416">
    <property type="entry name" value="PseudoU_synth_1"/>
    <property type="match status" value="2"/>
</dbReference>
<evidence type="ECO:0000256" key="5">
    <source>
        <dbReference type="RuleBase" id="RU003792"/>
    </source>
</evidence>
<comment type="catalytic activity">
    <reaction evidence="4 5">
        <text>uridine(38/39/40) in tRNA = pseudouridine(38/39/40) in tRNA</text>
        <dbReference type="Rhea" id="RHEA:22376"/>
        <dbReference type="Rhea" id="RHEA-COMP:10085"/>
        <dbReference type="Rhea" id="RHEA-COMP:10087"/>
        <dbReference type="ChEBI" id="CHEBI:65314"/>
        <dbReference type="ChEBI" id="CHEBI:65315"/>
        <dbReference type="EC" id="5.4.99.12"/>
    </reaction>
</comment>
<dbReference type="Gene3D" id="3.30.70.660">
    <property type="entry name" value="Pseudouridine synthase I, catalytic domain, C-terminal subdomain"/>
    <property type="match status" value="1"/>
</dbReference>
<dbReference type="EMBL" id="JAUSUN010000037">
    <property type="protein sequence ID" value="MDQ0415526.1"/>
    <property type="molecule type" value="Genomic_DNA"/>
</dbReference>
<keyword evidence="2 4" id="KW-0819">tRNA processing</keyword>
<dbReference type="PANTHER" id="PTHR11142">
    <property type="entry name" value="PSEUDOURIDYLATE SYNTHASE"/>
    <property type="match status" value="1"/>
</dbReference>
<keyword evidence="8" id="KW-1185">Reference proteome</keyword>
<dbReference type="PIRSF" id="PIRSF001430">
    <property type="entry name" value="tRNA_psdUrid_synth"/>
    <property type="match status" value="1"/>
</dbReference>
<dbReference type="EC" id="5.4.99.12" evidence="4"/>
<dbReference type="InterPro" id="IPR020094">
    <property type="entry name" value="TruA/RsuA/RluB/E/F_N"/>
</dbReference>
<dbReference type="InterPro" id="IPR020095">
    <property type="entry name" value="PsdUridine_synth_TruA_C"/>
</dbReference>
<comment type="subunit">
    <text evidence="4">Homodimer.</text>
</comment>
<feature type="domain" description="Pseudouridine synthase I TruA alpha/beta" evidence="6">
    <location>
        <begin position="8"/>
        <end position="105"/>
    </location>
</feature>
<accession>A0ABU0G150</accession>